<dbReference type="GO" id="GO:0071897">
    <property type="term" value="P:DNA biosynthetic process"/>
    <property type="evidence" value="ECO:0007669"/>
    <property type="project" value="UniProtKB-ARBA"/>
</dbReference>
<protein>
    <recommendedName>
        <fullName evidence="2">Reverse transcriptase domain-containing protein</fullName>
    </recommendedName>
</protein>
<evidence type="ECO:0000259" key="2">
    <source>
        <dbReference type="PROSITE" id="PS50878"/>
    </source>
</evidence>
<evidence type="ECO:0000256" key="1">
    <source>
        <dbReference type="SAM" id="Coils"/>
    </source>
</evidence>
<dbReference type="CDD" id="cd01650">
    <property type="entry name" value="RT_nLTR_like"/>
    <property type="match status" value="1"/>
</dbReference>
<name>A0A6H5J696_9HYME</name>
<organism evidence="3 4">
    <name type="scientific">Trichogramma brassicae</name>
    <dbReference type="NCBI Taxonomy" id="86971"/>
    <lineage>
        <taxon>Eukaryota</taxon>
        <taxon>Metazoa</taxon>
        <taxon>Ecdysozoa</taxon>
        <taxon>Arthropoda</taxon>
        <taxon>Hexapoda</taxon>
        <taxon>Insecta</taxon>
        <taxon>Pterygota</taxon>
        <taxon>Neoptera</taxon>
        <taxon>Endopterygota</taxon>
        <taxon>Hymenoptera</taxon>
        <taxon>Apocrita</taxon>
        <taxon>Proctotrupomorpha</taxon>
        <taxon>Chalcidoidea</taxon>
        <taxon>Trichogrammatidae</taxon>
        <taxon>Trichogramma</taxon>
    </lineage>
</organism>
<feature type="domain" description="Reverse transcriptase" evidence="2">
    <location>
        <begin position="201"/>
        <end position="597"/>
    </location>
</feature>
<dbReference type="Proteomes" id="UP000479190">
    <property type="component" value="Unassembled WGS sequence"/>
</dbReference>
<gene>
    <name evidence="3" type="ORF">TBRA_LOCUS15628</name>
</gene>
<dbReference type="PANTHER" id="PTHR33332">
    <property type="entry name" value="REVERSE TRANSCRIPTASE DOMAIN-CONTAINING PROTEIN"/>
    <property type="match status" value="1"/>
</dbReference>
<reference evidence="3 4" key="1">
    <citation type="submission" date="2020-02" db="EMBL/GenBank/DDBJ databases">
        <authorList>
            <person name="Ferguson B K."/>
        </authorList>
    </citation>
    <scope>NUCLEOTIDE SEQUENCE [LARGE SCALE GENOMIC DNA]</scope>
</reference>
<proteinExistence type="predicted"/>
<dbReference type="AlphaFoldDB" id="A0A6H5J696"/>
<evidence type="ECO:0000313" key="4">
    <source>
        <dbReference type="Proteomes" id="UP000479190"/>
    </source>
</evidence>
<sequence length="821" mass="92246">MSPTDRLQKVKNFKSAYTQATHNTRSQALSLERATRSLAKSRVKIDENANEIDRLKSEIHILKKAGEHYADMCEIRFGGLLVPDDIASTEVVASILKVLKCDESASRIVSVRKWMPPRPRTASGAVAANLSLVARFTSPVARDAVMSCTYRLANVTCGSVFGTAHQDRITPLNFTHTLASILQTSQQRVDPHRVQDGTSLDVLVTETTSALFKTLEVLAPLRSVTIKPKARPWITPELRSTMRSRDRAYRRARRHPTELHIYRESRSAVQNMLDSAKNRFLSMNIGTAADSSACWRALRGLGLSRDAKPSPLLLFSPDKLNSHQVFVSCGSMPLSEELVRHATSLPVDDTIPGFTLHATLARSLSCLSWQRFWSALCIFCGLLDPHQFGFRPEHSAQTAILDLTEAIRHAIDKHKVSLVVSFDFSKAFDSIPHTLIIKKLRLIGCTASAIDWFASYLSGRSQAIRLSDEPCSSFMTTTAGVPQGSVLGPLLFLVFINYLSARLSSSQHMIYADDKQIFCSDLPARAHILLDRTNSDISVIVAWAEDNGISLNSGQTGAMLCGSQFYVNALKDSTPPLFVRDAQLQMIPELIILGLKLTLTLGWGPQVSLVCSSVHYALYSLRYYRHALKRSLRKNLVESLIFPIFDYGSSVFHDLNKSQSLKLHRLHNACVRYVYGTIPYRAHVTPYRLALGWLSAQRRRDYNTIILEINIITRQSPRPLANLFSFQANRLLHRAARRQPSRALTHKTAQTQALHNSFAYAATRLLNSLPFLEDPRHPPRSLRQLVYAHLFELDVQDWKLQCYTEQLEYEPQALRNLLPPI</sequence>
<dbReference type="EMBL" id="CADCXV010001383">
    <property type="protein sequence ID" value="CAB0044040.1"/>
    <property type="molecule type" value="Genomic_DNA"/>
</dbReference>
<keyword evidence="4" id="KW-1185">Reference proteome</keyword>
<evidence type="ECO:0000313" key="3">
    <source>
        <dbReference type="EMBL" id="CAB0044040.1"/>
    </source>
</evidence>
<keyword evidence="1" id="KW-0175">Coiled coil</keyword>
<dbReference type="Pfam" id="PF00078">
    <property type="entry name" value="RVT_1"/>
    <property type="match status" value="1"/>
</dbReference>
<feature type="coiled-coil region" evidence="1">
    <location>
        <begin position="38"/>
        <end position="65"/>
    </location>
</feature>
<dbReference type="SUPFAM" id="SSF56672">
    <property type="entry name" value="DNA/RNA polymerases"/>
    <property type="match status" value="1"/>
</dbReference>
<accession>A0A6H5J696</accession>
<dbReference type="InterPro" id="IPR000477">
    <property type="entry name" value="RT_dom"/>
</dbReference>
<dbReference type="PROSITE" id="PS50878">
    <property type="entry name" value="RT_POL"/>
    <property type="match status" value="1"/>
</dbReference>
<dbReference type="OrthoDB" id="445826at2759"/>
<dbReference type="InterPro" id="IPR043502">
    <property type="entry name" value="DNA/RNA_pol_sf"/>
</dbReference>